<feature type="binding site" evidence="6">
    <location>
        <position position="236"/>
    </location>
    <ligand>
        <name>FMN</name>
        <dbReference type="ChEBI" id="CHEBI:58210"/>
    </ligand>
</feature>
<dbReference type="Proteomes" id="UP000535182">
    <property type="component" value="Unassembled WGS sequence"/>
</dbReference>
<comment type="function">
    <text evidence="6">Catalyzes the conversion of dihydroorotate to orotate.</text>
</comment>
<dbReference type="FunFam" id="3.20.20.70:FF:000027">
    <property type="entry name" value="Dihydropyrimidine dehydrogenase [NADP(+)]"/>
    <property type="match status" value="1"/>
</dbReference>
<dbReference type="GO" id="GO:0005737">
    <property type="term" value="C:cytoplasm"/>
    <property type="evidence" value="ECO:0007669"/>
    <property type="project" value="UniProtKB-SubCell"/>
</dbReference>
<sequence length="374" mass="39276">MPGLYREQVAPVDIAATFASVLGVNAPFANVGRALTEALRPANDYGRQGTATLFKYENGITTVSASARIKGPDMRVKVAGIEFCSPVIAASGTFGYGVEFEDIVSMSRIGGFVTKGLSREPMAGNPAPRIIETAAGMMNAIGLQNMGVRAFIAEKLPKLRKIKGAVIVANVFGFTIEDCLEVITVLNEAADIAMYELNASCPNTSHGGMVFGTDPPQLWELVARCKAAARRPLMVKLSPNVTDIGLMARVAADGGADAVSLVNTFVSLAIDVETRRPRIANITGGLSGPAIKPIAVRMVHEVSKNVTIPIVGMGGIVRAEDAVEFMMAGATAVQVGTASYADPRAVENIADGLKRWCIAHDVAQVSSLTGSARL</sequence>
<dbReference type="InterPro" id="IPR013785">
    <property type="entry name" value="Aldolase_TIM"/>
</dbReference>
<dbReference type="AlphaFoldDB" id="A0A9X0QH54"/>
<comment type="similarity">
    <text evidence="6">Belongs to the dihydroorotate dehydrogenase family. Type 1 subfamily.</text>
</comment>
<accession>A0A9X0QH54</accession>
<feature type="binding site" evidence="6">
    <location>
        <begin position="336"/>
        <end position="337"/>
    </location>
    <ligand>
        <name>FMN</name>
        <dbReference type="ChEBI" id="CHEBI:58210"/>
    </ligand>
</feature>
<comment type="caution">
    <text evidence="8">The sequence shown here is derived from an EMBL/GenBank/DDBJ whole genome shotgun (WGS) entry which is preliminary data.</text>
</comment>
<dbReference type="Gene3D" id="3.20.20.70">
    <property type="entry name" value="Aldolase class I"/>
    <property type="match status" value="1"/>
</dbReference>
<protein>
    <recommendedName>
        <fullName evidence="6">Dihydroorotate dehydrogenase</fullName>
        <shortName evidence="6">DHOD</shortName>
        <shortName evidence="6">DHODase</shortName>
        <shortName evidence="6">DHOdehase</shortName>
        <ecNumber evidence="6">1.3.-.-</ecNumber>
    </recommendedName>
</protein>
<dbReference type="NCBIfam" id="TIGR01037">
    <property type="entry name" value="pyrD_sub1_fam"/>
    <property type="match status" value="1"/>
</dbReference>
<comment type="cofactor">
    <cofactor evidence="6">
        <name>FMN</name>
        <dbReference type="ChEBI" id="CHEBI:58210"/>
    </cofactor>
    <text evidence="6">Binds 1 FMN per subunit.</text>
</comment>
<keyword evidence="3 6" id="KW-0288">FMN</keyword>
<keyword evidence="2 6" id="KW-0285">Flavoprotein</keyword>
<reference evidence="8 9" key="1">
    <citation type="submission" date="2020-08" db="EMBL/GenBank/DDBJ databases">
        <title>Genomic Encyclopedia of Type Strains, Phase IV (KMG-V): Genome sequencing to study the core and pangenomes of soil and plant-associated prokaryotes.</title>
        <authorList>
            <person name="Whitman W."/>
        </authorList>
    </citation>
    <scope>NUCLEOTIDE SEQUENCE [LARGE SCALE GENOMIC DNA]</scope>
    <source>
        <strain evidence="8 9">X5P2</strain>
    </source>
</reference>
<evidence type="ECO:0000259" key="7">
    <source>
        <dbReference type="Pfam" id="PF01180"/>
    </source>
</evidence>
<dbReference type="InterPro" id="IPR049622">
    <property type="entry name" value="Dihydroorotate_DH_I"/>
</dbReference>
<feature type="binding site" evidence="6">
    <location>
        <begin position="263"/>
        <end position="264"/>
    </location>
    <ligand>
        <name>substrate</name>
    </ligand>
</feature>
<feature type="binding site" evidence="6">
    <location>
        <position position="262"/>
    </location>
    <ligand>
        <name>FMN</name>
        <dbReference type="ChEBI" id="CHEBI:58210"/>
    </ligand>
</feature>
<feature type="domain" description="Dihydroorotate dehydrogenase catalytic" evidence="7">
    <location>
        <begin position="75"/>
        <end position="355"/>
    </location>
</feature>
<dbReference type="InterPro" id="IPR033888">
    <property type="entry name" value="DHOD_1B"/>
</dbReference>
<feature type="binding site" evidence="6">
    <location>
        <begin position="314"/>
        <end position="315"/>
    </location>
    <ligand>
        <name>FMN</name>
        <dbReference type="ChEBI" id="CHEBI:58210"/>
    </ligand>
</feature>
<dbReference type="EC" id="1.3.-.-" evidence="6"/>
<keyword evidence="6" id="KW-0963">Cytoplasm</keyword>
<evidence type="ECO:0000313" key="8">
    <source>
        <dbReference type="EMBL" id="MBB5330148.1"/>
    </source>
</evidence>
<evidence type="ECO:0000313" key="9">
    <source>
        <dbReference type="Proteomes" id="UP000535182"/>
    </source>
</evidence>
<comment type="subcellular location">
    <subcellularLocation>
        <location evidence="6">Cytoplasm</location>
    </subcellularLocation>
</comment>
<dbReference type="InterPro" id="IPR005720">
    <property type="entry name" value="Dihydroorotate_DH_cat"/>
</dbReference>
<keyword evidence="5 6" id="KW-0560">Oxidoreductase</keyword>
<dbReference type="GO" id="GO:0004152">
    <property type="term" value="F:dihydroorotate dehydrogenase activity"/>
    <property type="evidence" value="ECO:0007669"/>
    <property type="project" value="UniProtKB-UniRule"/>
</dbReference>
<evidence type="ECO:0000256" key="6">
    <source>
        <dbReference type="HAMAP-Rule" id="MF_00224"/>
    </source>
</evidence>
<name>A0A9X0QH54_9BACT</name>
<dbReference type="GO" id="GO:0044205">
    <property type="term" value="P:'de novo' UMP biosynthetic process"/>
    <property type="evidence" value="ECO:0007669"/>
    <property type="project" value="UniProtKB-UniRule"/>
</dbReference>
<dbReference type="HAMAP" id="MF_00224">
    <property type="entry name" value="DHO_dh_type1"/>
    <property type="match status" value="1"/>
</dbReference>
<dbReference type="EMBL" id="JACHEB010000009">
    <property type="protein sequence ID" value="MBB5330148.1"/>
    <property type="molecule type" value="Genomic_DNA"/>
</dbReference>
<dbReference type="InterPro" id="IPR024920">
    <property type="entry name" value="Dihydroorotate_DH_1"/>
</dbReference>
<dbReference type="GO" id="GO:0006207">
    <property type="term" value="P:'de novo' pyrimidine nucleobase biosynthetic process"/>
    <property type="evidence" value="ECO:0007669"/>
    <property type="project" value="TreeGrafter"/>
</dbReference>
<feature type="binding site" evidence="6">
    <location>
        <position position="198"/>
    </location>
    <ligand>
        <name>substrate</name>
    </ligand>
</feature>
<feature type="active site" description="Nucleophile" evidence="6">
    <location>
        <position position="201"/>
    </location>
</feature>
<gene>
    <name evidence="6" type="primary">pyrD</name>
    <name evidence="8" type="ORF">HDF14_003781</name>
</gene>
<feature type="binding site" evidence="6">
    <location>
        <position position="115"/>
    </location>
    <ligand>
        <name>substrate</name>
    </ligand>
</feature>
<evidence type="ECO:0000256" key="5">
    <source>
        <dbReference type="ARBA" id="ARBA00023002"/>
    </source>
</evidence>
<dbReference type="Pfam" id="PF01180">
    <property type="entry name" value="DHO_dh"/>
    <property type="match status" value="1"/>
</dbReference>
<proteinExistence type="inferred from homology"/>
<feature type="binding site" evidence="6">
    <location>
        <position position="91"/>
    </location>
    <ligand>
        <name>FMN</name>
        <dbReference type="ChEBI" id="CHEBI:58210"/>
    </ligand>
</feature>
<feature type="binding site" evidence="6">
    <location>
        <position position="198"/>
    </location>
    <ligand>
        <name>FMN</name>
        <dbReference type="ChEBI" id="CHEBI:58210"/>
    </ligand>
</feature>
<feature type="binding site" evidence="6">
    <location>
        <position position="288"/>
    </location>
    <ligand>
        <name>FMN</name>
        <dbReference type="ChEBI" id="CHEBI:58210"/>
    </ligand>
</feature>
<evidence type="ECO:0000256" key="3">
    <source>
        <dbReference type="ARBA" id="ARBA00022643"/>
    </source>
</evidence>
<comment type="pathway">
    <text evidence="1 6">Pyrimidine metabolism; UMP biosynthesis via de novo pathway.</text>
</comment>
<dbReference type="InterPro" id="IPR050074">
    <property type="entry name" value="DHO_dehydrogenase"/>
</dbReference>
<comment type="catalytic activity">
    <reaction evidence="6">
        <text>(S)-dihydroorotate + A = orotate + AH2</text>
        <dbReference type="Rhea" id="RHEA:18073"/>
        <dbReference type="ChEBI" id="CHEBI:13193"/>
        <dbReference type="ChEBI" id="CHEBI:17499"/>
        <dbReference type="ChEBI" id="CHEBI:30839"/>
        <dbReference type="ChEBI" id="CHEBI:30864"/>
    </reaction>
</comment>
<evidence type="ECO:0000256" key="4">
    <source>
        <dbReference type="ARBA" id="ARBA00022975"/>
    </source>
</evidence>
<evidence type="ECO:0000256" key="1">
    <source>
        <dbReference type="ARBA" id="ARBA00004725"/>
    </source>
</evidence>
<organism evidence="8 9">
    <name type="scientific">Tunturiibacter gelidiferens</name>
    <dbReference type="NCBI Taxonomy" id="3069689"/>
    <lineage>
        <taxon>Bacteria</taxon>
        <taxon>Pseudomonadati</taxon>
        <taxon>Acidobacteriota</taxon>
        <taxon>Terriglobia</taxon>
        <taxon>Terriglobales</taxon>
        <taxon>Acidobacteriaceae</taxon>
        <taxon>Tunturiibacter</taxon>
    </lineage>
</organism>
<dbReference type="PANTHER" id="PTHR48109:SF1">
    <property type="entry name" value="DIHYDROOROTATE DEHYDROGENASE (FUMARATE)"/>
    <property type="match status" value="1"/>
</dbReference>
<keyword evidence="9" id="KW-1185">Reference proteome</keyword>
<dbReference type="CDD" id="cd04740">
    <property type="entry name" value="DHOD_1B_like"/>
    <property type="match status" value="1"/>
</dbReference>
<dbReference type="NCBIfam" id="NF005574">
    <property type="entry name" value="PRK07259.1"/>
    <property type="match status" value="1"/>
</dbReference>
<feature type="binding site" evidence="6">
    <location>
        <position position="170"/>
    </location>
    <ligand>
        <name>FMN</name>
        <dbReference type="ChEBI" id="CHEBI:58210"/>
    </ligand>
</feature>
<feature type="binding site" evidence="6">
    <location>
        <begin position="115"/>
        <end position="116"/>
    </location>
    <ligand>
        <name>FMN</name>
        <dbReference type="ChEBI" id="CHEBI:58210"/>
    </ligand>
</feature>
<dbReference type="PANTHER" id="PTHR48109">
    <property type="entry name" value="DIHYDROOROTATE DEHYDROGENASE (QUINONE), MITOCHONDRIAL-RELATED"/>
    <property type="match status" value="1"/>
</dbReference>
<feature type="binding site" evidence="6">
    <location>
        <begin position="139"/>
        <end position="143"/>
    </location>
    <ligand>
        <name>substrate</name>
    </ligand>
</feature>
<dbReference type="SUPFAM" id="SSF51395">
    <property type="entry name" value="FMN-linked oxidoreductases"/>
    <property type="match status" value="1"/>
</dbReference>
<keyword evidence="4 6" id="KW-0665">Pyrimidine biosynthesis</keyword>
<evidence type="ECO:0000256" key="2">
    <source>
        <dbReference type="ARBA" id="ARBA00022630"/>
    </source>
</evidence>